<evidence type="ECO:0000259" key="8">
    <source>
        <dbReference type="Pfam" id="PF00324"/>
    </source>
</evidence>
<name>A0A9X4GY26_9FIRM</name>
<evidence type="ECO:0000256" key="1">
    <source>
        <dbReference type="ARBA" id="ARBA00004141"/>
    </source>
</evidence>
<dbReference type="RefSeq" id="WP_277442638.1">
    <property type="nucleotide sequence ID" value="NZ_JAKOAV010000004.1"/>
</dbReference>
<keyword evidence="4" id="KW-0029">Amino-acid transport</keyword>
<dbReference type="EMBL" id="JAKOAV010000004">
    <property type="protein sequence ID" value="MDF9407400.1"/>
    <property type="molecule type" value="Genomic_DNA"/>
</dbReference>
<accession>A0A9X4GY26</accession>
<dbReference type="AlphaFoldDB" id="A0A9X4GY26"/>
<feature type="transmembrane region" description="Helical" evidence="7">
    <location>
        <begin position="49"/>
        <end position="67"/>
    </location>
</feature>
<comment type="caution">
    <text evidence="9">The sequence shown here is derived from an EMBL/GenBank/DDBJ whole genome shotgun (WGS) entry which is preliminary data.</text>
</comment>
<feature type="transmembrane region" description="Helical" evidence="7">
    <location>
        <begin position="120"/>
        <end position="143"/>
    </location>
</feature>
<feature type="domain" description="Amino acid permease/ SLC12A" evidence="8">
    <location>
        <begin position="20"/>
        <end position="444"/>
    </location>
</feature>
<feature type="transmembrane region" description="Helical" evidence="7">
    <location>
        <begin position="280"/>
        <end position="301"/>
    </location>
</feature>
<dbReference type="PANTHER" id="PTHR43495">
    <property type="entry name" value="GABA PERMEASE"/>
    <property type="match status" value="1"/>
</dbReference>
<dbReference type="GO" id="GO:0006865">
    <property type="term" value="P:amino acid transport"/>
    <property type="evidence" value="ECO:0007669"/>
    <property type="project" value="UniProtKB-KW"/>
</dbReference>
<dbReference type="Proteomes" id="UP001154312">
    <property type="component" value="Unassembled WGS sequence"/>
</dbReference>
<dbReference type="PANTHER" id="PTHR43495:SF5">
    <property type="entry name" value="GAMMA-AMINOBUTYRIC ACID PERMEASE"/>
    <property type="match status" value="1"/>
</dbReference>
<dbReference type="GO" id="GO:0016020">
    <property type="term" value="C:membrane"/>
    <property type="evidence" value="ECO:0007669"/>
    <property type="project" value="UniProtKB-SubCell"/>
</dbReference>
<feature type="transmembrane region" description="Helical" evidence="7">
    <location>
        <begin position="199"/>
        <end position="223"/>
    </location>
</feature>
<keyword evidence="6 7" id="KW-0472">Membrane</keyword>
<feature type="transmembrane region" description="Helical" evidence="7">
    <location>
        <begin position="155"/>
        <end position="179"/>
    </location>
</feature>
<evidence type="ECO:0000313" key="9">
    <source>
        <dbReference type="EMBL" id="MDF9407400.1"/>
    </source>
</evidence>
<feature type="transmembrane region" description="Helical" evidence="7">
    <location>
        <begin position="361"/>
        <end position="383"/>
    </location>
</feature>
<feature type="transmembrane region" description="Helical" evidence="7">
    <location>
        <begin position="235"/>
        <end position="260"/>
    </location>
</feature>
<feature type="transmembrane region" description="Helical" evidence="7">
    <location>
        <begin position="335"/>
        <end position="355"/>
    </location>
</feature>
<dbReference type="PIRSF" id="PIRSF006060">
    <property type="entry name" value="AA_transporter"/>
    <property type="match status" value="1"/>
</dbReference>
<feature type="transmembrane region" description="Helical" evidence="7">
    <location>
        <begin position="79"/>
        <end position="100"/>
    </location>
</feature>
<keyword evidence="10" id="KW-1185">Reference proteome</keyword>
<evidence type="ECO:0000256" key="3">
    <source>
        <dbReference type="ARBA" id="ARBA00022692"/>
    </source>
</evidence>
<evidence type="ECO:0000256" key="2">
    <source>
        <dbReference type="ARBA" id="ARBA00022448"/>
    </source>
</evidence>
<keyword evidence="2" id="KW-0813">Transport</keyword>
<evidence type="ECO:0000256" key="4">
    <source>
        <dbReference type="ARBA" id="ARBA00022970"/>
    </source>
</evidence>
<sequence length="449" mass="48950">MHRVIYLLNVNKNELSLVNVIMIALGGVIGAGIFVASGIPINIAGPGAVLAYIAGALVVIPIMLYTSEMAAAKPSSGGFSVYAHEYLGPMMGFVTGWMYWSSGILSMATEVTAAALVTHWWFPSWPLWIFSLIYSLLITILNFMDIRGFSKVEGLLAQIKVIALLLFIVLGLLFIKGWWPGVLATGTVNYFQWGGFLPGGWIGVYSSMLLVIFSYAGMAVIGMISTQVRNPGKTLWRAVMASGLTAMILYAGTILVITGIMPWQTVPTDSSPVVAVLQKLGVTFAGSLLNAIVLIAVLSCMNTSMFGVSRMLQSLAARNEAPHFLLKIDNKGRSIPAITITSSFLGLAILLAYVLPHKVFIYVASASGFIALFNWTITTLTYLRFKRHSPKIKQPFVLWGYPFLPYLSLFLLFLTVASIPLVTQQLPSMITGIVLVFLYSGIYMVFIKK</sequence>
<evidence type="ECO:0000313" key="10">
    <source>
        <dbReference type="Proteomes" id="UP001154312"/>
    </source>
</evidence>
<evidence type="ECO:0000256" key="5">
    <source>
        <dbReference type="ARBA" id="ARBA00022989"/>
    </source>
</evidence>
<dbReference type="Gene3D" id="1.20.1740.10">
    <property type="entry name" value="Amino acid/polyamine transporter I"/>
    <property type="match status" value="1"/>
</dbReference>
<gene>
    <name evidence="9" type="ORF">L7E55_03335</name>
</gene>
<dbReference type="GO" id="GO:0055085">
    <property type="term" value="P:transmembrane transport"/>
    <property type="evidence" value="ECO:0007669"/>
    <property type="project" value="InterPro"/>
</dbReference>
<dbReference type="InterPro" id="IPR004841">
    <property type="entry name" value="AA-permease/SLC12A_dom"/>
</dbReference>
<feature type="transmembrane region" description="Helical" evidence="7">
    <location>
        <begin position="403"/>
        <end position="423"/>
    </location>
</feature>
<feature type="transmembrane region" description="Helical" evidence="7">
    <location>
        <begin position="20"/>
        <end position="43"/>
    </location>
</feature>
<comment type="subcellular location">
    <subcellularLocation>
        <location evidence="1">Membrane</location>
        <topology evidence="1">Multi-pass membrane protein</topology>
    </subcellularLocation>
</comment>
<reference evidence="9" key="1">
    <citation type="submission" date="2022-02" db="EMBL/GenBank/DDBJ databases">
        <authorList>
            <person name="Leng L."/>
        </authorList>
    </citation>
    <scope>NUCLEOTIDE SEQUENCE</scope>
    <source>
        <strain evidence="9">JI</strain>
    </source>
</reference>
<feature type="transmembrane region" description="Helical" evidence="7">
    <location>
        <begin position="429"/>
        <end position="447"/>
    </location>
</feature>
<organism evidence="9 10">
    <name type="scientific">Pelotomaculum isophthalicicum JI</name>
    <dbReference type="NCBI Taxonomy" id="947010"/>
    <lineage>
        <taxon>Bacteria</taxon>
        <taxon>Bacillati</taxon>
        <taxon>Bacillota</taxon>
        <taxon>Clostridia</taxon>
        <taxon>Eubacteriales</taxon>
        <taxon>Desulfotomaculaceae</taxon>
        <taxon>Pelotomaculum</taxon>
    </lineage>
</organism>
<protein>
    <submittedName>
        <fullName evidence="9">Amino acid permease</fullName>
    </submittedName>
</protein>
<proteinExistence type="predicted"/>
<evidence type="ECO:0000256" key="6">
    <source>
        <dbReference type="ARBA" id="ARBA00023136"/>
    </source>
</evidence>
<keyword evidence="5 7" id="KW-1133">Transmembrane helix</keyword>
<keyword evidence="3 7" id="KW-0812">Transmembrane</keyword>
<dbReference type="Pfam" id="PF00324">
    <property type="entry name" value="AA_permease"/>
    <property type="match status" value="1"/>
</dbReference>
<evidence type="ECO:0000256" key="7">
    <source>
        <dbReference type="SAM" id="Phobius"/>
    </source>
</evidence>